<evidence type="ECO:0000313" key="2">
    <source>
        <dbReference type="EMBL" id="KAK1314126.1"/>
    </source>
</evidence>
<keyword evidence="3" id="KW-1185">Reference proteome</keyword>
<comment type="caution">
    <text evidence="2">The sequence shown here is derived from an EMBL/GenBank/DDBJ whole genome shotgun (WGS) entry which is preliminary data.</text>
</comment>
<proteinExistence type="predicted"/>
<dbReference type="Proteomes" id="UP001180020">
    <property type="component" value="Unassembled WGS sequence"/>
</dbReference>
<evidence type="ECO:0000313" key="3">
    <source>
        <dbReference type="Proteomes" id="UP001180020"/>
    </source>
</evidence>
<evidence type="ECO:0000256" key="1">
    <source>
        <dbReference type="SAM" id="MobiDB-lite"/>
    </source>
</evidence>
<feature type="compositionally biased region" description="Pro residues" evidence="1">
    <location>
        <begin position="16"/>
        <end position="26"/>
    </location>
</feature>
<feature type="region of interest" description="Disordered" evidence="1">
    <location>
        <begin position="1"/>
        <end position="36"/>
    </location>
</feature>
<sequence>MVVGTAVTQFGMGGAYPPPHQSPPQPSSSSVAATGEKQQQLHAFWAEQYGGENKLMKSVVGGIWNGRLKLFESRRRRQFQGFR</sequence>
<reference evidence="2" key="1">
    <citation type="journal article" date="2023" name="Nat. Commun.">
        <title>Diploid and tetraploid genomes of Acorus and the evolution of monocots.</title>
        <authorList>
            <person name="Ma L."/>
            <person name="Liu K.W."/>
            <person name="Li Z."/>
            <person name="Hsiao Y.Y."/>
            <person name="Qi Y."/>
            <person name="Fu T."/>
            <person name="Tang G.D."/>
            <person name="Zhang D."/>
            <person name="Sun W.H."/>
            <person name="Liu D.K."/>
            <person name="Li Y."/>
            <person name="Chen G.Z."/>
            <person name="Liu X.D."/>
            <person name="Liao X.Y."/>
            <person name="Jiang Y.T."/>
            <person name="Yu X."/>
            <person name="Hao Y."/>
            <person name="Huang J."/>
            <person name="Zhao X.W."/>
            <person name="Ke S."/>
            <person name="Chen Y.Y."/>
            <person name="Wu W.L."/>
            <person name="Hsu J.L."/>
            <person name="Lin Y.F."/>
            <person name="Huang M.D."/>
            <person name="Li C.Y."/>
            <person name="Huang L."/>
            <person name="Wang Z.W."/>
            <person name="Zhao X."/>
            <person name="Zhong W.Y."/>
            <person name="Peng D.H."/>
            <person name="Ahmad S."/>
            <person name="Lan S."/>
            <person name="Zhang J.S."/>
            <person name="Tsai W.C."/>
            <person name="Van de Peer Y."/>
            <person name="Liu Z.J."/>
        </authorList>
    </citation>
    <scope>NUCLEOTIDE SEQUENCE</scope>
    <source>
        <strain evidence="2">CP</strain>
    </source>
</reference>
<protein>
    <submittedName>
        <fullName evidence="2">Uncharacterized protein</fullName>
    </submittedName>
</protein>
<dbReference type="EMBL" id="JAUJYO010000006">
    <property type="protein sequence ID" value="KAK1314126.1"/>
    <property type="molecule type" value="Genomic_DNA"/>
</dbReference>
<accession>A0AAV9EKX3</accession>
<organism evidence="2 3">
    <name type="scientific">Acorus calamus</name>
    <name type="common">Sweet flag</name>
    <dbReference type="NCBI Taxonomy" id="4465"/>
    <lineage>
        <taxon>Eukaryota</taxon>
        <taxon>Viridiplantae</taxon>
        <taxon>Streptophyta</taxon>
        <taxon>Embryophyta</taxon>
        <taxon>Tracheophyta</taxon>
        <taxon>Spermatophyta</taxon>
        <taxon>Magnoliopsida</taxon>
        <taxon>Liliopsida</taxon>
        <taxon>Acoraceae</taxon>
        <taxon>Acorus</taxon>
    </lineage>
</organism>
<gene>
    <name evidence="2" type="ORF">QJS10_CPA06g00870</name>
</gene>
<dbReference type="AlphaFoldDB" id="A0AAV9EKX3"/>
<name>A0AAV9EKX3_ACOCL</name>
<reference evidence="2" key="2">
    <citation type="submission" date="2023-06" db="EMBL/GenBank/DDBJ databases">
        <authorList>
            <person name="Ma L."/>
            <person name="Liu K.-W."/>
            <person name="Li Z."/>
            <person name="Hsiao Y.-Y."/>
            <person name="Qi Y."/>
            <person name="Fu T."/>
            <person name="Tang G."/>
            <person name="Zhang D."/>
            <person name="Sun W.-H."/>
            <person name="Liu D.-K."/>
            <person name="Li Y."/>
            <person name="Chen G.-Z."/>
            <person name="Liu X.-D."/>
            <person name="Liao X.-Y."/>
            <person name="Jiang Y.-T."/>
            <person name="Yu X."/>
            <person name="Hao Y."/>
            <person name="Huang J."/>
            <person name="Zhao X.-W."/>
            <person name="Ke S."/>
            <person name="Chen Y.-Y."/>
            <person name="Wu W.-L."/>
            <person name="Hsu J.-L."/>
            <person name="Lin Y.-F."/>
            <person name="Huang M.-D."/>
            <person name="Li C.-Y."/>
            <person name="Huang L."/>
            <person name="Wang Z.-W."/>
            <person name="Zhao X."/>
            <person name="Zhong W.-Y."/>
            <person name="Peng D.-H."/>
            <person name="Ahmad S."/>
            <person name="Lan S."/>
            <person name="Zhang J.-S."/>
            <person name="Tsai W.-C."/>
            <person name="Van De Peer Y."/>
            <person name="Liu Z.-J."/>
        </authorList>
    </citation>
    <scope>NUCLEOTIDE SEQUENCE</scope>
    <source>
        <strain evidence="2">CP</strain>
        <tissue evidence="2">Leaves</tissue>
    </source>
</reference>